<dbReference type="GO" id="GO:0003723">
    <property type="term" value="F:RNA binding"/>
    <property type="evidence" value="ECO:0007669"/>
    <property type="project" value="UniProtKB-KW"/>
</dbReference>
<dbReference type="PATRIC" id="fig|1129374.4.peg.448"/>
<dbReference type="Proteomes" id="UP000012046">
    <property type="component" value="Unassembled WGS sequence"/>
</dbReference>
<dbReference type="STRING" id="1129374.AJE_02226"/>
<accession>H3ZAU2</accession>
<evidence type="ECO:0000256" key="6">
    <source>
        <dbReference type="RuleBase" id="RU003887"/>
    </source>
</evidence>
<dbReference type="InterPro" id="IPR002942">
    <property type="entry name" value="S4_RNA-bd"/>
</dbReference>
<dbReference type="eggNOG" id="COG1187">
    <property type="taxonomic scope" value="Bacteria"/>
</dbReference>
<dbReference type="InterPro" id="IPR036986">
    <property type="entry name" value="S4_RNA-bd_sf"/>
</dbReference>
<dbReference type="InterPro" id="IPR020094">
    <property type="entry name" value="TruA/RsuA/RluB/E/F_N"/>
</dbReference>
<feature type="domain" description="RNA-binding S4" evidence="7">
    <location>
        <begin position="24"/>
        <end position="83"/>
    </location>
</feature>
<dbReference type="AlphaFoldDB" id="H3ZAU2"/>
<proteinExistence type="inferred from homology"/>
<evidence type="ECO:0000256" key="4">
    <source>
        <dbReference type="ARBA" id="ARBA00036535"/>
    </source>
</evidence>
<dbReference type="PANTHER" id="PTHR47683:SF2">
    <property type="entry name" value="RNA-BINDING S4 DOMAIN-CONTAINING PROTEIN"/>
    <property type="match status" value="1"/>
</dbReference>
<dbReference type="PROSITE" id="PS50889">
    <property type="entry name" value="S4"/>
    <property type="match status" value="1"/>
</dbReference>
<dbReference type="RefSeq" id="WP_008949468.1">
    <property type="nucleotide sequence ID" value="NZ_AHTH01000005.1"/>
</dbReference>
<dbReference type="InterPro" id="IPR020103">
    <property type="entry name" value="PsdUridine_synth_cat_dom_sf"/>
</dbReference>
<dbReference type="InterPro" id="IPR018496">
    <property type="entry name" value="PsdUridine_synth_RsuA/RluB_CS"/>
</dbReference>
<dbReference type="Gene3D" id="3.10.290.10">
    <property type="entry name" value="RNA-binding S4 domain"/>
    <property type="match status" value="1"/>
</dbReference>
<comment type="similarity">
    <text evidence="1 6">Belongs to the pseudouridine synthase RsuA family.</text>
</comment>
<dbReference type="Pfam" id="PF01479">
    <property type="entry name" value="S4"/>
    <property type="match status" value="1"/>
</dbReference>
<dbReference type="CDD" id="cd00165">
    <property type="entry name" value="S4"/>
    <property type="match status" value="1"/>
</dbReference>
<evidence type="ECO:0000259" key="7">
    <source>
        <dbReference type="SMART" id="SM00363"/>
    </source>
</evidence>
<dbReference type="PANTHER" id="PTHR47683">
    <property type="entry name" value="PSEUDOURIDINE SYNTHASE FAMILY PROTEIN-RELATED"/>
    <property type="match status" value="1"/>
</dbReference>
<dbReference type="InterPro" id="IPR000748">
    <property type="entry name" value="PsdUridine_synth_RsuA/RluB/E/F"/>
</dbReference>
<name>H3ZAU2_9ALTE</name>
<comment type="catalytic activity">
    <reaction evidence="3">
        <text>uridine(35) in tRNA(Tyr) = pseudouridine(35) in tRNA(Tyr)</text>
        <dbReference type="Rhea" id="RHEA:60556"/>
        <dbReference type="Rhea" id="RHEA-COMP:15607"/>
        <dbReference type="Rhea" id="RHEA-COMP:15608"/>
        <dbReference type="ChEBI" id="CHEBI:65314"/>
        <dbReference type="ChEBI" id="CHEBI:65315"/>
    </reaction>
</comment>
<gene>
    <name evidence="8" type="ORF">AJE_02226</name>
</gene>
<dbReference type="PROSITE" id="PS01149">
    <property type="entry name" value="PSI_RSU"/>
    <property type="match status" value="1"/>
</dbReference>
<evidence type="ECO:0000256" key="5">
    <source>
        <dbReference type="PROSITE-ProRule" id="PRU00182"/>
    </source>
</evidence>
<keyword evidence="5" id="KW-0694">RNA-binding</keyword>
<evidence type="ECO:0000313" key="8">
    <source>
        <dbReference type="EMBL" id="EHR42056.1"/>
    </source>
</evidence>
<dbReference type="SUPFAM" id="SSF55120">
    <property type="entry name" value="Pseudouridine synthase"/>
    <property type="match status" value="1"/>
</dbReference>
<dbReference type="Pfam" id="PF00849">
    <property type="entry name" value="PseudoU_synth_2"/>
    <property type="match status" value="1"/>
</dbReference>
<evidence type="ECO:0000313" key="9">
    <source>
        <dbReference type="Proteomes" id="UP000012046"/>
    </source>
</evidence>
<evidence type="ECO:0000256" key="1">
    <source>
        <dbReference type="ARBA" id="ARBA00008348"/>
    </source>
</evidence>
<evidence type="ECO:0000256" key="2">
    <source>
        <dbReference type="ARBA" id="ARBA00023235"/>
    </source>
</evidence>
<dbReference type="InterPro" id="IPR050343">
    <property type="entry name" value="RsuA_PseudoU_synthase"/>
</dbReference>
<dbReference type="SUPFAM" id="SSF55174">
    <property type="entry name" value="Alpha-L RNA-binding motif"/>
    <property type="match status" value="1"/>
</dbReference>
<evidence type="ECO:0000256" key="3">
    <source>
        <dbReference type="ARBA" id="ARBA00036390"/>
    </source>
</evidence>
<dbReference type="Gene3D" id="3.30.70.580">
    <property type="entry name" value="Pseudouridine synthase I, catalytic domain, N-terminal subdomain"/>
    <property type="match status" value="1"/>
</dbReference>
<dbReference type="NCBIfam" id="TIGR00093">
    <property type="entry name" value="pseudouridine synthase"/>
    <property type="match status" value="1"/>
</dbReference>
<dbReference type="EMBL" id="AHTH01000005">
    <property type="protein sequence ID" value="EHR42056.1"/>
    <property type="molecule type" value="Genomic_DNA"/>
</dbReference>
<keyword evidence="9" id="KW-1185">Reference proteome</keyword>
<dbReference type="InterPro" id="IPR042092">
    <property type="entry name" value="PsdUridine_s_RsuA/RluB/E/F_cat"/>
</dbReference>
<dbReference type="EC" id="5.4.99.-" evidence="6"/>
<dbReference type="Gene3D" id="3.30.70.1560">
    <property type="entry name" value="Alpha-L RNA-binding motif"/>
    <property type="match status" value="1"/>
</dbReference>
<sequence length="252" mass="27393">MTISLQNNEFDAAATGSATSADGKRLALLIAQSGLCSRRAASRLITAGRVSVNDQPASHTLHLPDASTICVDGKPLPTPAKLSYYLYHKPVGIDCNIRPEDPASIAAVLRDLPARLYPVGRLDKDSRGLLLLTNDGALTQRLLHPGAQKAKTYWVEVDKPLRADLSARFAAGISWQVGPHRYQAQPCQARPLSTNRFEVILYEGQNRQIRYMCRELGYRVQDLCRVAIGNLALGSLAAGELRPLSAAELALL</sequence>
<comment type="caution">
    <text evidence="8">The sequence shown here is derived from an EMBL/GenBank/DDBJ whole genome shotgun (WGS) entry which is preliminary data.</text>
</comment>
<dbReference type="GO" id="GO:0000455">
    <property type="term" value="P:enzyme-directed rRNA pseudouridine synthesis"/>
    <property type="evidence" value="ECO:0007669"/>
    <property type="project" value="UniProtKB-ARBA"/>
</dbReference>
<protein>
    <recommendedName>
        <fullName evidence="6">Pseudouridine synthase</fullName>
        <ecNumber evidence="6">5.4.99.-</ecNumber>
    </recommendedName>
</protein>
<dbReference type="GO" id="GO:0160138">
    <property type="term" value="F:23S rRNA pseudouridine(2604) synthase activity"/>
    <property type="evidence" value="ECO:0007669"/>
    <property type="project" value="UniProtKB-EC"/>
</dbReference>
<comment type="catalytic activity">
    <reaction evidence="4">
        <text>uridine(2604) in 23S rRNA = pseudouridine(2604) in 23S rRNA</text>
        <dbReference type="Rhea" id="RHEA:38875"/>
        <dbReference type="Rhea" id="RHEA-COMP:10093"/>
        <dbReference type="Rhea" id="RHEA-COMP:10094"/>
        <dbReference type="ChEBI" id="CHEBI:65314"/>
        <dbReference type="ChEBI" id="CHEBI:65315"/>
        <dbReference type="EC" id="5.4.99.21"/>
    </reaction>
</comment>
<organism evidence="8 9">
    <name type="scientific">Alishewanella jeotgali KCTC 22429</name>
    <dbReference type="NCBI Taxonomy" id="1129374"/>
    <lineage>
        <taxon>Bacteria</taxon>
        <taxon>Pseudomonadati</taxon>
        <taxon>Pseudomonadota</taxon>
        <taxon>Gammaproteobacteria</taxon>
        <taxon>Alteromonadales</taxon>
        <taxon>Alteromonadaceae</taxon>
        <taxon>Alishewanella</taxon>
    </lineage>
</organism>
<reference evidence="8 9" key="1">
    <citation type="journal article" date="2012" name="J. Bacteriol.">
        <title>Genome Sequence of Extracellular-Protease-Producing Alishewanella jeotgali Isolated from Traditional Korean Fermented Seafood.</title>
        <authorList>
            <person name="Jung J."/>
            <person name="Chun J."/>
            <person name="Park W."/>
        </authorList>
    </citation>
    <scope>NUCLEOTIDE SEQUENCE [LARGE SCALE GENOMIC DNA]</scope>
    <source>
        <strain evidence="8 9">KCTC 22429</strain>
    </source>
</reference>
<keyword evidence="2 6" id="KW-0413">Isomerase</keyword>
<dbReference type="SMART" id="SM00363">
    <property type="entry name" value="S4"/>
    <property type="match status" value="1"/>
</dbReference>
<dbReference type="InterPro" id="IPR006145">
    <property type="entry name" value="PsdUridine_synth_RsuA/RluA"/>
</dbReference>